<proteinExistence type="predicted"/>
<accession>A0A1H4GSJ5</accession>
<protein>
    <submittedName>
        <fullName evidence="1">Uncharacterized protein</fullName>
    </submittedName>
</protein>
<gene>
    <name evidence="1" type="ORF">SAMN02745729_11937</name>
</gene>
<sequence length="94" mass="10009">MNITMTAEVIQASRYDMDGNKGGSIIATQKADGTNPDRAGLELMKLACDYATVDLLRDHLPCKCEIVAQPTQGAGQKMAFKVLSIKPVTAKAPA</sequence>
<name>A0A1H4GSJ5_9GAMM</name>
<dbReference type="STRING" id="1122198.SAMN02745729_11937"/>
<dbReference type="RefSeq" id="WP_091827765.1">
    <property type="nucleotide sequence ID" value="NZ_FNRJ01000019.1"/>
</dbReference>
<dbReference type="Proteomes" id="UP000242469">
    <property type="component" value="Unassembled WGS sequence"/>
</dbReference>
<dbReference type="OrthoDB" id="6168375at2"/>
<dbReference type="EMBL" id="FNRJ01000019">
    <property type="protein sequence ID" value="SEB12020.1"/>
    <property type="molecule type" value="Genomic_DNA"/>
</dbReference>
<dbReference type="AlphaFoldDB" id="A0A1H4GSJ5"/>
<evidence type="ECO:0000313" key="1">
    <source>
        <dbReference type="EMBL" id="SEB12020.1"/>
    </source>
</evidence>
<reference evidence="2" key="1">
    <citation type="submission" date="2016-10" db="EMBL/GenBank/DDBJ databases">
        <authorList>
            <person name="Varghese N."/>
            <person name="Submissions S."/>
        </authorList>
    </citation>
    <scope>NUCLEOTIDE SEQUENCE [LARGE SCALE GENOMIC DNA]</scope>
    <source>
        <strain evidence="2">DSM 11526</strain>
    </source>
</reference>
<keyword evidence="2" id="KW-1185">Reference proteome</keyword>
<evidence type="ECO:0000313" key="2">
    <source>
        <dbReference type="Proteomes" id="UP000242469"/>
    </source>
</evidence>
<organism evidence="1 2">
    <name type="scientific">Marinobacterium iners DSM 11526</name>
    <dbReference type="NCBI Taxonomy" id="1122198"/>
    <lineage>
        <taxon>Bacteria</taxon>
        <taxon>Pseudomonadati</taxon>
        <taxon>Pseudomonadota</taxon>
        <taxon>Gammaproteobacteria</taxon>
        <taxon>Oceanospirillales</taxon>
        <taxon>Oceanospirillaceae</taxon>
        <taxon>Marinobacterium</taxon>
    </lineage>
</organism>